<evidence type="ECO:0000259" key="11">
    <source>
        <dbReference type="Pfam" id="PF00593"/>
    </source>
</evidence>
<feature type="domain" description="TonB-dependent receptor-like beta-barrel" evidence="11">
    <location>
        <begin position="416"/>
        <end position="954"/>
    </location>
</feature>
<evidence type="ECO:0000256" key="4">
    <source>
        <dbReference type="ARBA" id="ARBA00022692"/>
    </source>
</evidence>
<dbReference type="SUPFAM" id="SSF56935">
    <property type="entry name" value="Porins"/>
    <property type="match status" value="1"/>
</dbReference>
<dbReference type="InterPro" id="IPR039426">
    <property type="entry name" value="TonB-dep_rcpt-like"/>
</dbReference>
<evidence type="ECO:0000256" key="6">
    <source>
        <dbReference type="ARBA" id="ARBA00023136"/>
    </source>
</evidence>
<evidence type="ECO:0000313" key="14">
    <source>
        <dbReference type="Proteomes" id="UP000245086"/>
    </source>
</evidence>
<proteinExistence type="inferred from homology"/>
<dbReference type="InterPro" id="IPR012910">
    <property type="entry name" value="Plug_dom"/>
</dbReference>
<dbReference type="Proteomes" id="UP000245086">
    <property type="component" value="Unassembled WGS sequence"/>
</dbReference>
<evidence type="ECO:0000256" key="10">
    <source>
        <dbReference type="SAM" id="SignalP"/>
    </source>
</evidence>
<comment type="caution">
    <text evidence="13">The sequence shown here is derived from an EMBL/GenBank/DDBJ whole genome shotgun (WGS) entry which is preliminary data.</text>
</comment>
<dbReference type="EMBL" id="BFBR01000003">
    <property type="protein sequence ID" value="GBF57548.1"/>
    <property type="molecule type" value="Genomic_DNA"/>
</dbReference>
<accession>A0A2P2E925</accession>
<evidence type="ECO:0000256" key="3">
    <source>
        <dbReference type="ARBA" id="ARBA00022452"/>
    </source>
</evidence>
<evidence type="ECO:0000313" key="13">
    <source>
        <dbReference type="EMBL" id="GBF57548.1"/>
    </source>
</evidence>
<dbReference type="GO" id="GO:0009279">
    <property type="term" value="C:cell outer membrane"/>
    <property type="evidence" value="ECO:0007669"/>
    <property type="project" value="UniProtKB-SubCell"/>
</dbReference>
<dbReference type="InterPro" id="IPR036942">
    <property type="entry name" value="Beta-barrel_TonB_sf"/>
</dbReference>
<keyword evidence="6 8" id="KW-0472">Membrane</keyword>
<dbReference type="AlphaFoldDB" id="A0A2P2E925"/>
<dbReference type="Pfam" id="PF00593">
    <property type="entry name" value="TonB_dep_Rec_b-barrel"/>
    <property type="match status" value="1"/>
</dbReference>
<dbReference type="RefSeq" id="WP_108984427.1">
    <property type="nucleotide sequence ID" value="NZ_BFBR01000003.1"/>
</dbReference>
<keyword evidence="4 8" id="KW-0812">Transmembrane</keyword>
<evidence type="ECO:0000256" key="8">
    <source>
        <dbReference type="PROSITE-ProRule" id="PRU01360"/>
    </source>
</evidence>
<dbReference type="PANTHER" id="PTHR47234:SF2">
    <property type="entry name" value="TONB-DEPENDENT RECEPTOR"/>
    <property type="match status" value="1"/>
</dbReference>
<comment type="subcellular location">
    <subcellularLocation>
        <location evidence="1 8">Cell outer membrane</location>
        <topology evidence="1 8">Multi-pass membrane protein</topology>
    </subcellularLocation>
</comment>
<keyword evidence="2 8" id="KW-0813">Transport</keyword>
<feature type="signal peptide" evidence="10">
    <location>
        <begin position="1"/>
        <end position="27"/>
    </location>
</feature>
<keyword evidence="5 9" id="KW-0798">TonB box</keyword>
<dbReference type="Gene3D" id="2.40.170.20">
    <property type="entry name" value="TonB-dependent receptor, beta-barrel domain"/>
    <property type="match status" value="1"/>
</dbReference>
<keyword evidence="3 8" id="KW-1134">Transmembrane beta strand</keyword>
<keyword evidence="13" id="KW-0675">Receptor</keyword>
<keyword evidence="10" id="KW-0732">Signal</keyword>
<reference evidence="13 14" key="1">
    <citation type="journal article" date="2018" name="Genome Announc.">
        <title>Draft Genome Sequence of "Candidatus Phycosocius bacilliformis," an Alphaproteobacterial Ectosymbiont of the Hydrocarbon-Producing Green Alga Botryococcus braunii.</title>
        <authorList>
            <person name="Tanabe Y."/>
            <person name="Yamaguchi H."/>
            <person name="Watanabe M.M."/>
        </authorList>
    </citation>
    <scope>NUCLEOTIDE SEQUENCE [LARGE SCALE GENOMIC DNA]</scope>
    <source>
        <strain evidence="13 14">BOTRYCO-2</strain>
    </source>
</reference>
<name>A0A2P2E925_9PROT</name>
<dbReference type="InterPro" id="IPR037066">
    <property type="entry name" value="Plug_dom_sf"/>
</dbReference>
<evidence type="ECO:0000256" key="1">
    <source>
        <dbReference type="ARBA" id="ARBA00004571"/>
    </source>
</evidence>
<organism evidence="13 14">
    <name type="scientific">Candidatus Phycosocius bacilliformis</name>
    <dbReference type="NCBI Taxonomy" id="1445552"/>
    <lineage>
        <taxon>Bacteria</taxon>
        <taxon>Pseudomonadati</taxon>
        <taxon>Pseudomonadota</taxon>
        <taxon>Alphaproteobacteria</taxon>
        <taxon>Caulobacterales</taxon>
        <taxon>Caulobacterales incertae sedis</taxon>
        <taxon>Candidatus Phycosocius</taxon>
    </lineage>
</organism>
<dbReference type="OrthoDB" id="7051241at2"/>
<dbReference type="PANTHER" id="PTHR47234">
    <property type="match status" value="1"/>
</dbReference>
<evidence type="ECO:0000256" key="7">
    <source>
        <dbReference type="ARBA" id="ARBA00023237"/>
    </source>
</evidence>
<evidence type="ECO:0000256" key="5">
    <source>
        <dbReference type="ARBA" id="ARBA00023077"/>
    </source>
</evidence>
<sequence>MSRNALRSGASALLAIFMTTGATQVFAQTATSDEAPKKEVEVVVVTGTFIRGTSESASLPVNVISSADLEKAGTPSTVELIKLLNVSSGVQGDTNQFDSRAQGNEGAGSVNLRGIGPERTLVLLNGRRMAYNPFGLVGTVVDTNLIPSAAIGRVEVLKDGAAATYGSDAVAGVVNFITRTNLEGFEVGGDYKAIDGSDGNYTASLAWGHKTDRAKLFVSLGLQKKTELPVTARDWANRDYLSNPEGGWSAAGNPGTYIAIGPTGGPVSLPTREPNCTPLGGFAGFSGSTPVCFFHFTPYDNLVEKEERSQFFASADVTINENHALHGEILISNTNTPEWKTSPSYAFLQAPSAQALPTPSGLPGRFFVPATNPGYIDLLAKNPGLFPASAIGVNMLAYRPFSYGGNPKFTSSDPRGGSQGERSFEAVRVSVGLKGKLTESINYDVNLAAMDDTGIRTGYDVLVNRFQLALRGLGGPNCNVAANTPGANGCQWFSPFGTAIPGNSVTGVVNPQYNAALGAANAALVDWFYPEVRTKQTSSLVVFDAVLNGELGIQLGDGPIGWAAGYQYRKNSFRSDFSKFSDLTQQPCVSSPDFNNNVCAAITGPTVFLSGSFPANVSADVNAAFFELRLPFSERFEAQIAGRYEDFGGKVGSTFNPKLSAKWQMTDTFALRGSTSTTFRAPSVSNIQPTSVTTLQSILGTFRAVDIFGNPDLEPETATTYNVGALFDSGHLRASVDYWRFDFDNPIVNEPIAGLVAALFPTTGAGNCGNSAFAAIQAKFTFSGGVCNSANISRLNTTVINGSPLLTDGIDVSIDYMFENVMGGDLKLGLDATYTMSYDIDALFIGGVKVAEPLDAVGKLNFQTTAYPLPQYKGTLYGLYETGGHSLRLAMNFIDEYEDQRTAPFAASLNYSATAGTTAVISSGKTIKGWQSFDLNYRWAMDNDLTFTFGIENILDRDPSFARLELNYDPFTGNPLGRTYKIGLKKAFGGPK</sequence>
<dbReference type="Gene3D" id="2.170.130.10">
    <property type="entry name" value="TonB-dependent receptor, plug domain"/>
    <property type="match status" value="1"/>
</dbReference>
<feature type="domain" description="TonB-dependent receptor plug" evidence="12">
    <location>
        <begin position="56"/>
        <end position="173"/>
    </location>
</feature>
<evidence type="ECO:0000256" key="2">
    <source>
        <dbReference type="ARBA" id="ARBA00022448"/>
    </source>
</evidence>
<dbReference type="Pfam" id="PF07715">
    <property type="entry name" value="Plug"/>
    <property type="match status" value="1"/>
</dbReference>
<gene>
    <name evidence="13" type="primary">cirA_2</name>
    <name evidence="13" type="ORF">PbB2_01215</name>
</gene>
<protein>
    <submittedName>
        <fullName evidence="13">Colicin I receptor</fullName>
    </submittedName>
</protein>
<evidence type="ECO:0000259" key="12">
    <source>
        <dbReference type="Pfam" id="PF07715"/>
    </source>
</evidence>
<dbReference type="PROSITE" id="PS52016">
    <property type="entry name" value="TONB_DEPENDENT_REC_3"/>
    <property type="match status" value="1"/>
</dbReference>
<comment type="similarity">
    <text evidence="8 9">Belongs to the TonB-dependent receptor family.</text>
</comment>
<keyword evidence="14" id="KW-1185">Reference proteome</keyword>
<dbReference type="InterPro" id="IPR000531">
    <property type="entry name" value="Beta-barrel_TonB"/>
</dbReference>
<keyword evidence="7 8" id="KW-0998">Cell outer membrane</keyword>
<evidence type="ECO:0000256" key="9">
    <source>
        <dbReference type="RuleBase" id="RU003357"/>
    </source>
</evidence>
<feature type="chain" id="PRO_5015123565" evidence="10">
    <location>
        <begin position="28"/>
        <end position="992"/>
    </location>
</feature>